<feature type="transmembrane region" description="Helical" evidence="7">
    <location>
        <begin position="609"/>
        <end position="628"/>
    </location>
</feature>
<feature type="compositionally biased region" description="Basic and acidic residues" evidence="6">
    <location>
        <begin position="8"/>
        <end position="23"/>
    </location>
</feature>
<feature type="transmembrane region" description="Helical" evidence="7">
    <location>
        <begin position="577"/>
        <end position="597"/>
    </location>
</feature>
<dbReference type="AlphaFoldDB" id="A0A8H4XMI0"/>
<evidence type="ECO:0000256" key="6">
    <source>
        <dbReference type="SAM" id="MobiDB-lite"/>
    </source>
</evidence>
<feature type="transmembrane region" description="Helical" evidence="7">
    <location>
        <begin position="340"/>
        <end position="362"/>
    </location>
</feature>
<keyword evidence="2 7" id="KW-0812">Transmembrane</keyword>
<keyword evidence="10" id="KW-1185">Reference proteome</keyword>
<dbReference type="PROSITE" id="PS50850">
    <property type="entry name" value="MFS"/>
    <property type="match status" value="1"/>
</dbReference>
<sequence>MEPLRSLSRQDSEKSEARREHQRANAAVQNVTDTMIAVTESFRHHYHQQYAGYSPTAPAPTYTHSRSSSNTSESTERLLDLDPMRHVSVSDLSSSANSPYQSVSAPSIIGLGRSPTTESDYLLDPDLDSDMTERNVRIPQDLIRLATPNLPPRLDTPHTPPSRFSIPVNLAEPRPYVSPTQLAPPASDFGVNHGGLVQAARRFEAFRSTTQHHQYIVLRPDVGTETQPLGTVTRIRAGSDPESPTTKGVRRKPLTQGARPIEFNHSTNEALFVAVICMAQVLAYAGLAQTLVPARRIGDSFSESERATGHLTWYSAAYALGFGATTLLGNRLGNVCGQRYTFVAGYLWFSLWSLLAGLSTYVQQNGDAGTVYFCVCRSMQGIGPALLVPNGQGMLQRAYPPGPRKTLAKGLFDVAAPLGFVLGSVMSGLFASFASWPWGFYSLAAVCLALGASSILIIPVKKVLVHDFEGNLWKRLDALGLLFGTATLVLFSVGWNQAPIVSFNSAQPYVLIFAGVILIPLCVVFEKQASHPLLPFKQMHLAAGATLGLVAASWAAFGIWVWYFIQSFEVLRSWDALHVAAGLVPIIVAGVVVGFAGSPFVNHDLTAQLAMIIASAAMLISSTLMATAPVQQQYWLNAFISTIFMGIGLVLIIPASETVLSRSVPQGHPGLSSSLVTTVALFAFSVSLGMSGAVEMGKSKESSPLGGYRDAQYFGLGLSGLSLVLAIGLLCAAYRRR</sequence>
<dbReference type="GO" id="GO:0016020">
    <property type="term" value="C:membrane"/>
    <property type="evidence" value="ECO:0007669"/>
    <property type="project" value="UniProtKB-SubCell"/>
</dbReference>
<dbReference type="EMBL" id="JABEYC010000258">
    <property type="protein sequence ID" value="KAF4980087.1"/>
    <property type="molecule type" value="Genomic_DNA"/>
</dbReference>
<feature type="transmembrane region" description="Helical" evidence="7">
    <location>
        <begin position="478"/>
        <end position="495"/>
    </location>
</feature>
<comment type="caution">
    <text evidence="9">The sequence shown here is derived from an EMBL/GenBank/DDBJ whole genome shotgun (WGS) entry which is preliminary data.</text>
</comment>
<evidence type="ECO:0000256" key="3">
    <source>
        <dbReference type="ARBA" id="ARBA00022989"/>
    </source>
</evidence>
<evidence type="ECO:0000256" key="1">
    <source>
        <dbReference type="ARBA" id="ARBA00004141"/>
    </source>
</evidence>
<keyword evidence="5" id="KW-0325">Glycoprotein</keyword>
<dbReference type="PANTHER" id="PTHR42718:SF1">
    <property type="entry name" value="LOW AFFINITY AMMONIUM TRANSPORTER"/>
    <property type="match status" value="1"/>
</dbReference>
<evidence type="ECO:0000313" key="9">
    <source>
        <dbReference type="EMBL" id="KAF4980087.1"/>
    </source>
</evidence>
<evidence type="ECO:0000256" key="5">
    <source>
        <dbReference type="ARBA" id="ARBA00023180"/>
    </source>
</evidence>
<feature type="domain" description="Major facilitator superfamily (MFS) profile" evidence="8">
    <location>
        <begin position="272"/>
        <end position="737"/>
    </location>
</feature>
<dbReference type="InterPro" id="IPR036259">
    <property type="entry name" value="MFS_trans_sf"/>
</dbReference>
<dbReference type="OrthoDB" id="2428527at2759"/>
<feature type="transmembrane region" description="Helical" evidence="7">
    <location>
        <begin position="270"/>
        <end position="291"/>
    </location>
</feature>
<evidence type="ECO:0000259" key="8">
    <source>
        <dbReference type="PROSITE" id="PS50850"/>
    </source>
</evidence>
<comment type="subcellular location">
    <subcellularLocation>
        <location evidence="1">Membrane</location>
        <topology evidence="1">Multi-pass membrane protein</topology>
    </subcellularLocation>
</comment>
<evidence type="ECO:0000256" key="2">
    <source>
        <dbReference type="ARBA" id="ARBA00022692"/>
    </source>
</evidence>
<feature type="transmembrane region" description="Helical" evidence="7">
    <location>
        <begin position="713"/>
        <end position="734"/>
    </location>
</feature>
<reference evidence="9" key="1">
    <citation type="journal article" date="2020" name="BMC Genomics">
        <title>Correction to: Identification and distribution of gene clusters required for synthesis of sphingolipid metabolism inhibitors in diverse species of the filamentous fungus Fusarium.</title>
        <authorList>
            <person name="Kim H.S."/>
            <person name="Lohmar J.M."/>
            <person name="Busman M."/>
            <person name="Brown D.W."/>
            <person name="Naumann T.A."/>
            <person name="Divon H.H."/>
            <person name="Lysoe E."/>
            <person name="Uhlig S."/>
            <person name="Proctor R.H."/>
        </authorList>
    </citation>
    <scope>NUCLEOTIDE SEQUENCE</scope>
    <source>
        <strain evidence="9">NRRL 22465</strain>
    </source>
</reference>
<feature type="transmembrane region" description="Helical" evidence="7">
    <location>
        <begin position="311"/>
        <end position="328"/>
    </location>
</feature>
<organism evidence="9 10">
    <name type="scientific">Fusarium zealandicum</name>
    <dbReference type="NCBI Taxonomy" id="1053134"/>
    <lineage>
        <taxon>Eukaryota</taxon>
        <taxon>Fungi</taxon>
        <taxon>Dikarya</taxon>
        <taxon>Ascomycota</taxon>
        <taxon>Pezizomycotina</taxon>
        <taxon>Sordariomycetes</taxon>
        <taxon>Hypocreomycetidae</taxon>
        <taxon>Hypocreales</taxon>
        <taxon>Nectriaceae</taxon>
        <taxon>Fusarium</taxon>
        <taxon>Fusarium staphyleae species complex</taxon>
    </lineage>
</organism>
<dbReference type="PANTHER" id="PTHR42718">
    <property type="entry name" value="MAJOR FACILITATOR SUPERFAMILY MULTIDRUG TRANSPORTER MFSC"/>
    <property type="match status" value="1"/>
</dbReference>
<gene>
    <name evidence="9" type="ORF">FZEAL_3837</name>
</gene>
<feature type="region of interest" description="Disordered" evidence="6">
    <location>
        <begin position="1"/>
        <end position="28"/>
    </location>
</feature>
<proteinExistence type="predicted"/>
<protein>
    <recommendedName>
        <fullName evidence="8">Major facilitator superfamily (MFS) profile domain-containing protein</fullName>
    </recommendedName>
</protein>
<dbReference type="InterPro" id="IPR011701">
    <property type="entry name" value="MFS"/>
</dbReference>
<dbReference type="Gene3D" id="1.20.1250.20">
    <property type="entry name" value="MFS general substrate transporter like domains"/>
    <property type="match status" value="1"/>
</dbReference>
<accession>A0A8H4XMI0</accession>
<feature type="region of interest" description="Disordered" evidence="6">
    <location>
        <begin position="51"/>
        <end position="81"/>
    </location>
</feature>
<dbReference type="InterPro" id="IPR020846">
    <property type="entry name" value="MFS_dom"/>
</dbReference>
<feature type="region of interest" description="Disordered" evidence="6">
    <location>
        <begin position="147"/>
        <end position="167"/>
    </location>
</feature>
<reference evidence="9" key="2">
    <citation type="submission" date="2020-05" db="EMBL/GenBank/DDBJ databases">
        <authorList>
            <person name="Kim H.-S."/>
            <person name="Proctor R.H."/>
            <person name="Brown D.W."/>
        </authorList>
    </citation>
    <scope>NUCLEOTIDE SEQUENCE</scope>
    <source>
        <strain evidence="9">NRRL 22465</strain>
    </source>
</reference>
<feature type="transmembrane region" description="Helical" evidence="7">
    <location>
        <begin position="438"/>
        <end position="458"/>
    </location>
</feature>
<feature type="transmembrane region" description="Helical" evidence="7">
    <location>
        <begin position="507"/>
        <end position="525"/>
    </location>
</feature>
<dbReference type="SUPFAM" id="SSF103473">
    <property type="entry name" value="MFS general substrate transporter"/>
    <property type="match status" value="1"/>
</dbReference>
<evidence type="ECO:0000313" key="10">
    <source>
        <dbReference type="Proteomes" id="UP000635477"/>
    </source>
</evidence>
<dbReference type="Pfam" id="PF07690">
    <property type="entry name" value="MFS_1"/>
    <property type="match status" value="1"/>
</dbReference>
<feature type="transmembrane region" description="Helical" evidence="7">
    <location>
        <begin position="674"/>
        <end position="693"/>
    </location>
</feature>
<feature type="transmembrane region" description="Helical" evidence="7">
    <location>
        <begin position="634"/>
        <end position="653"/>
    </location>
</feature>
<evidence type="ECO:0000256" key="7">
    <source>
        <dbReference type="SAM" id="Phobius"/>
    </source>
</evidence>
<keyword evidence="4 7" id="KW-0472">Membrane</keyword>
<dbReference type="GO" id="GO:0022857">
    <property type="term" value="F:transmembrane transporter activity"/>
    <property type="evidence" value="ECO:0007669"/>
    <property type="project" value="InterPro"/>
</dbReference>
<evidence type="ECO:0000256" key="4">
    <source>
        <dbReference type="ARBA" id="ARBA00023136"/>
    </source>
</evidence>
<keyword evidence="3 7" id="KW-1133">Transmembrane helix</keyword>
<name>A0A8H4XMI0_9HYPO</name>
<dbReference type="Proteomes" id="UP000635477">
    <property type="component" value="Unassembled WGS sequence"/>
</dbReference>
<feature type="transmembrane region" description="Helical" evidence="7">
    <location>
        <begin position="546"/>
        <end position="565"/>
    </location>
</feature>